<dbReference type="EMBL" id="JAVTTP010000001">
    <property type="protein sequence ID" value="MDT7828903.1"/>
    <property type="molecule type" value="Genomic_DNA"/>
</dbReference>
<dbReference type="InterPro" id="IPR008925">
    <property type="entry name" value="aa_tRNA-synth_I_cd-bd_sf"/>
</dbReference>
<comment type="caution">
    <text evidence="7">Lacks conserved residue(s) required for the propagation of feature annotation.</text>
</comment>
<dbReference type="HAMAP" id="MF_00022">
    <property type="entry name" value="Glu_tRNA_synth_type1"/>
    <property type="match status" value="1"/>
</dbReference>
<dbReference type="InterPro" id="IPR014729">
    <property type="entry name" value="Rossmann-like_a/b/a_fold"/>
</dbReference>
<keyword evidence="6 7" id="KW-0030">Aminoacyl-tRNA synthetase</keyword>
<dbReference type="PRINTS" id="PR00987">
    <property type="entry name" value="TRNASYNTHGLU"/>
</dbReference>
<sequence length="511" mass="58596">MIEKPRVRFAPSPTGPLHIGGVRTALFNYLFAKKHDGAFILRIEDTDQSRFVAGAEQYIVEALKWCGISYDEGPDKDGGYGPYRQSERKHLYQRYAEELVEKGKAYYAFDTPENLDAHRKNHEAKGKTFIYNWHNRLKLDNSLSLTPEDTQKRLDAGEEHVIRFLSPPDETLRLQDSIRGDIEIDTNTLDDKVLFKSDGMPTYHLANIVDDHLMEISHVIRGEEWLPSLALHCQLYDAFGWKAPEFAHLPLILKPSGNGKLSKRDGEKGGFPVFPLTWKDAPGYRENGYFPEAVVNFLAFLGWNPGTEQELFSLKELVQAFSLARINKSGARFDPNKTVWYNHQYLQAKSDDELAERFRPILVEHVDSLRDEDSDDLMGAARPDRVRHVVSLIKERADFVSEFWELSHYFFIAPTSYNEKAVKKQWKDGTPDILNRLVSFLETIEDFSSNNLESHVKEWIGEQELSFGKVMPPLRLVIVGDMKGPHLFDIMGLIGKKESIQRIQKAVVVLD</sequence>
<evidence type="ECO:0000256" key="5">
    <source>
        <dbReference type="ARBA" id="ARBA00022917"/>
    </source>
</evidence>
<dbReference type="InterPro" id="IPR020058">
    <property type="entry name" value="Glu/Gln-tRNA-synth_Ib_cat-dom"/>
</dbReference>
<feature type="domain" description="Glutamyl/glutaminyl-tRNA synthetase class Ib catalytic" evidence="8">
    <location>
        <begin position="6"/>
        <end position="337"/>
    </location>
</feature>
<comment type="subcellular location">
    <subcellularLocation>
        <location evidence="7">Cytoplasm</location>
    </subcellularLocation>
</comment>
<dbReference type="PANTHER" id="PTHR43311:SF2">
    <property type="entry name" value="GLUTAMATE--TRNA LIGASE, MITOCHONDRIAL-RELATED"/>
    <property type="match status" value="1"/>
</dbReference>
<dbReference type="CDD" id="cd00808">
    <property type="entry name" value="GluRS_core"/>
    <property type="match status" value="1"/>
</dbReference>
<dbReference type="SUPFAM" id="SSF48163">
    <property type="entry name" value="An anticodon-binding domain of class I aminoacyl-tRNA synthetases"/>
    <property type="match status" value="1"/>
</dbReference>
<evidence type="ECO:0000256" key="3">
    <source>
        <dbReference type="ARBA" id="ARBA00022741"/>
    </source>
</evidence>
<dbReference type="SUPFAM" id="SSF52374">
    <property type="entry name" value="Nucleotidylyl transferase"/>
    <property type="match status" value="1"/>
</dbReference>
<comment type="function">
    <text evidence="7">Catalyzes the attachment of glutamate to tRNA(Glu) in a two-step reaction: glutamate is first activated by ATP to form Glu-AMP and then transferred to the acceptor end of tRNA(Glu).</text>
</comment>
<dbReference type="Pfam" id="PF00749">
    <property type="entry name" value="tRNA-synt_1c"/>
    <property type="match status" value="1"/>
</dbReference>
<evidence type="ECO:0000256" key="2">
    <source>
        <dbReference type="ARBA" id="ARBA00022598"/>
    </source>
</evidence>
<name>A0ABU3L5S4_9FLAO</name>
<evidence type="ECO:0000313" key="10">
    <source>
        <dbReference type="EMBL" id="MDT7828903.1"/>
    </source>
</evidence>
<dbReference type="Gene3D" id="3.40.50.620">
    <property type="entry name" value="HUPs"/>
    <property type="match status" value="1"/>
</dbReference>
<dbReference type="GO" id="GO:0004818">
    <property type="term" value="F:glutamate-tRNA ligase activity"/>
    <property type="evidence" value="ECO:0007669"/>
    <property type="project" value="UniProtKB-EC"/>
</dbReference>
<evidence type="ECO:0000256" key="4">
    <source>
        <dbReference type="ARBA" id="ARBA00022840"/>
    </source>
</evidence>
<organism evidence="10 11">
    <name type="scientific">Pricia mediterranea</name>
    <dbReference type="NCBI Taxonomy" id="3076079"/>
    <lineage>
        <taxon>Bacteria</taxon>
        <taxon>Pseudomonadati</taxon>
        <taxon>Bacteroidota</taxon>
        <taxon>Flavobacteriia</taxon>
        <taxon>Flavobacteriales</taxon>
        <taxon>Flavobacteriaceae</taxon>
        <taxon>Pricia</taxon>
    </lineage>
</organism>
<dbReference type="Proteomes" id="UP001250656">
    <property type="component" value="Unassembled WGS sequence"/>
</dbReference>
<keyword evidence="4 7" id="KW-0067">ATP-binding</keyword>
<evidence type="ECO:0000259" key="9">
    <source>
        <dbReference type="Pfam" id="PF19269"/>
    </source>
</evidence>
<evidence type="ECO:0000256" key="6">
    <source>
        <dbReference type="ARBA" id="ARBA00023146"/>
    </source>
</evidence>
<feature type="short sequence motif" description="'HIGH' region" evidence="7">
    <location>
        <begin position="11"/>
        <end position="21"/>
    </location>
</feature>
<comment type="subunit">
    <text evidence="7">Monomer.</text>
</comment>
<dbReference type="Gene3D" id="1.10.10.350">
    <property type="match status" value="1"/>
</dbReference>
<protein>
    <recommendedName>
        <fullName evidence="7">Glutamate--tRNA ligase</fullName>
        <ecNumber evidence="7">6.1.1.17</ecNumber>
    </recommendedName>
    <alternativeName>
        <fullName evidence="7">Glutamyl-tRNA synthetase</fullName>
        <shortName evidence="7">GluRS</shortName>
    </alternativeName>
</protein>
<dbReference type="EC" id="6.1.1.17" evidence="7"/>
<evidence type="ECO:0000313" key="11">
    <source>
        <dbReference type="Proteomes" id="UP001250656"/>
    </source>
</evidence>
<evidence type="ECO:0000256" key="1">
    <source>
        <dbReference type="ARBA" id="ARBA00007894"/>
    </source>
</evidence>
<accession>A0ABU3L5S4</accession>
<dbReference type="InterPro" id="IPR049940">
    <property type="entry name" value="GluQ/Sye"/>
</dbReference>
<dbReference type="InterPro" id="IPR004527">
    <property type="entry name" value="Glu-tRNA-ligase_bac/mito"/>
</dbReference>
<gene>
    <name evidence="7 10" type="primary">gltX</name>
    <name evidence="10" type="ORF">RQM65_09545</name>
</gene>
<dbReference type="NCBIfam" id="TIGR00464">
    <property type="entry name" value="gltX_bact"/>
    <property type="match status" value="1"/>
</dbReference>
<keyword evidence="5 7" id="KW-0648">Protein biosynthesis</keyword>
<keyword evidence="3 7" id="KW-0547">Nucleotide-binding</keyword>
<dbReference type="InterPro" id="IPR000924">
    <property type="entry name" value="Glu/Gln-tRNA-synth"/>
</dbReference>
<dbReference type="InterPro" id="IPR020751">
    <property type="entry name" value="aa-tRNA-synth_I_codon-bd_sub2"/>
</dbReference>
<keyword evidence="2 7" id="KW-0436">Ligase</keyword>
<comment type="caution">
    <text evidence="10">The sequence shown here is derived from an EMBL/GenBank/DDBJ whole genome shotgun (WGS) entry which is preliminary data.</text>
</comment>
<dbReference type="InterPro" id="IPR001412">
    <property type="entry name" value="aa-tRNA-synth_I_CS"/>
</dbReference>
<feature type="binding site" evidence="7">
    <location>
        <position position="263"/>
    </location>
    <ligand>
        <name>ATP</name>
        <dbReference type="ChEBI" id="CHEBI:30616"/>
    </ligand>
</feature>
<keyword evidence="7" id="KW-0963">Cytoplasm</keyword>
<comment type="similarity">
    <text evidence="1 7">Belongs to the class-I aminoacyl-tRNA synthetase family. Glutamate--tRNA ligase type 1 subfamily.</text>
</comment>
<evidence type="ECO:0000256" key="7">
    <source>
        <dbReference type="HAMAP-Rule" id="MF_00022"/>
    </source>
</evidence>
<reference evidence="10 11" key="1">
    <citation type="submission" date="2023-09" db="EMBL/GenBank/DDBJ databases">
        <title>Novel taxa isolated from Blanes Bay.</title>
        <authorList>
            <person name="Rey-Velasco X."/>
            <person name="Lucena T."/>
        </authorList>
    </citation>
    <scope>NUCLEOTIDE SEQUENCE [LARGE SCALE GENOMIC DNA]</scope>
    <source>
        <strain evidence="10 11">S334</strain>
    </source>
</reference>
<feature type="short sequence motif" description="'KMSKS' region" evidence="7">
    <location>
        <begin position="260"/>
        <end position="264"/>
    </location>
</feature>
<dbReference type="PROSITE" id="PS00178">
    <property type="entry name" value="AA_TRNA_LIGASE_I"/>
    <property type="match status" value="1"/>
</dbReference>
<comment type="catalytic activity">
    <reaction evidence="7">
        <text>tRNA(Glu) + L-glutamate + ATP = L-glutamyl-tRNA(Glu) + AMP + diphosphate</text>
        <dbReference type="Rhea" id="RHEA:23540"/>
        <dbReference type="Rhea" id="RHEA-COMP:9663"/>
        <dbReference type="Rhea" id="RHEA-COMP:9680"/>
        <dbReference type="ChEBI" id="CHEBI:29985"/>
        <dbReference type="ChEBI" id="CHEBI:30616"/>
        <dbReference type="ChEBI" id="CHEBI:33019"/>
        <dbReference type="ChEBI" id="CHEBI:78442"/>
        <dbReference type="ChEBI" id="CHEBI:78520"/>
        <dbReference type="ChEBI" id="CHEBI:456215"/>
        <dbReference type="EC" id="6.1.1.17"/>
    </reaction>
</comment>
<keyword evidence="11" id="KW-1185">Reference proteome</keyword>
<evidence type="ECO:0000259" key="8">
    <source>
        <dbReference type="Pfam" id="PF00749"/>
    </source>
</evidence>
<dbReference type="Pfam" id="PF19269">
    <property type="entry name" value="Anticodon_2"/>
    <property type="match status" value="1"/>
</dbReference>
<feature type="domain" description="Aminoacyl-tRNA synthetase class I anticodon-binding" evidence="9">
    <location>
        <begin position="353"/>
        <end position="506"/>
    </location>
</feature>
<dbReference type="RefSeq" id="WP_314014500.1">
    <property type="nucleotide sequence ID" value="NZ_JAVTTP010000001.1"/>
</dbReference>
<proteinExistence type="inferred from homology"/>
<dbReference type="PANTHER" id="PTHR43311">
    <property type="entry name" value="GLUTAMATE--TRNA LIGASE"/>
    <property type="match status" value="1"/>
</dbReference>
<dbReference type="InterPro" id="IPR033910">
    <property type="entry name" value="GluRS_core"/>
</dbReference>
<dbReference type="InterPro" id="IPR045462">
    <property type="entry name" value="aa-tRNA-synth_I_cd-bd"/>
</dbReference>